<keyword evidence="3 5" id="KW-1133">Transmembrane helix</keyword>
<sequence>MSGLILAFMRSLNTLGRGRAWAFLLAPAGIALVAWALLTIFGLERLTTLFLELPPMNWVASWGWHGLAGFMARVGAWLTLLALAYFLAIALAGAWILPWQLGWLAQAEYPRLTPLGRASLIGSTANSLWAGSLFLCGWLVTLPLWLIPGLGLILPVLWTAWLYRRTFAYEALSTHATREEWAQFRREQGQPLLLIGLALAILSPIPLVGLLAPGFGAFVYGHFALGALARLRAESAESGPTVIDGEAILIDP</sequence>
<dbReference type="KEGG" id="aiq:Azoinq_04485"/>
<name>A0A975SP21_9RHOO</name>
<dbReference type="InterPro" id="IPR059112">
    <property type="entry name" value="CysZ/EI24"/>
</dbReference>
<dbReference type="Proteomes" id="UP000683428">
    <property type="component" value="Chromosome"/>
</dbReference>
<evidence type="ECO:0000256" key="4">
    <source>
        <dbReference type="ARBA" id="ARBA00023136"/>
    </source>
</evidence>
<accession>A0A975SP21</accession>
<gene>
    <name evidence="6" type="ORF">Azoinq_04485</name>
</gene>
<evidence type="ECO:0000256" key="1">
    <source>
        <dbReference type="ARBA" id="ARBA00004141"/>
    </source>
</evidence>
<dbReference type="Pfam" id="PF07264">
    <property type="entry name" value="EI24"/>
    <property type="match status" value="1"/>
</dbReference>
<feature type="transmembrane region" description="Helical" evidence="5">
    <location>
        <begin position="192"/>
        <end position="220"/>
    </location>
</feature>
<protein>
    <submittedName>
        <fullName evidence="6">EI24 domain-containing protein</fullName>
    </submittedName>
</protein>
<feature type="transmembrane region" description="Helical" evidence="5">
    <location>
        <begin position="74"/>
        <end position="97"/>
    </location>
</feature>
<reference evidence="6" key="1">
    <citation type="submission" date="2020-11" db="EMBL/GenBank/DDBJ databases">
        <title>Azospira inquinata sp. nov.</title>
        <authorList>
            <person name="Moe W.M."/>
            <person name="Mikes M.C."/>
        </authorList>
    </citation>
    <scope>NUCLEOTIDE SEQUENCE</scope>
    <source>
        <strain evidence="6">Azo-3</strain>
    </source>
</reference>
<feature type="transmembrane region" description="Helical" evidence="5">
    <location>
        <begin position="118"/>
        <end position="140"/>
    </location>
</feature>
<proteinExistence type="predicted"/>
<dbReference type="AlphaFoldDB" id="A0A975SP21"/>
<evidence type="ECO:0000256" key="5">
    <source>
        <dbReference type="SAM" id="Phobius"/>
    </source>
</evidence>
<evidence type="ECO:0000256" key="3">
    <source>
        <dbReference type="ARBA" id="ARBA00022989"/>
    </source>
</evidence>
<feature type="transmembrane region" description="Helical" evidence="5">
    <location>
        <begin position="21"/>
        <end position="43"/>
    </location>
</feature>
<evidence type="ECO:0000313" key="6">
    <source>
        <dbReference type="EMBL" id="QWT49872.1"/>
    </source>
</evidence>
<evidence type="ECO:0000313" key="7">
    <source>
        <dbReference type="Proteomes" id="UP000683428"/>
    </source>
</evidence>
<organism evidence="6 7">
    <name type="scientific">Azospira inquinata</name>
    <dbReference type="NCBI Taxonomy" id="2785627"/>
    <lineage>
        <taxon>Bacteria</taxon>
        <taxon>Pseudomonadati</taxon>
        <taxon>Pseudomonadota</taxon>
        <taxon>Betaproteobacteria</taxon>
        <taxon>Rhodocyclales</taxon>
        <taxon>Rhodocyclaceae</taxon>
        <taxon>Azospira</taxon>
    </lineage>
</organism>
<comment type="subcellular location">
    <subcellularLocation>
        <location evidence="1">Membrane</location>
        <topology evidence="1">Multi-pass membrane protein</topology>
    </subcellularLocation>
</comment>
<dbReference type="RefSeq" id="WP_216131853.1">
    <property type="nucleotide sequence ID" value="NZ_CP064782.1"/>
</dbReference>
<evidence type="ECO:0000256" key="2">
    <source>
        <dbReference type="ARBA" id="ARBA00022692"/>
    </source>
</evidence>
<keyword evidence="4 5" id="KW-0472">Membrane</keyword>
<feature type="transmembrane region" description="Helical" evidence="5">
    <location>
        <begin position="146"/>
        <end position="163"/>
    </location>
</feature>
<keyword evidence="7" id="KW-1185">Reference proteome</keyword>
<keyword evidence="2 5" id="KW-0812">Transmembrane</keyword>
<dbReference type="EMBL" id="CP064782">
    <property type="protein sequence ID" value="QWT49872.1"/>
    <property type="molecule type" value="Genomic_DNA"/>
</dbReference>